<sequence>MLLKGCFCMKKSLTVGCVIMASGLSRRFGTNKLLADFCGQPMLCRAFDATATPGIAARIVVTRSEEVQALCRAQGVPVLLHSLPGRNDTVRLGLSALLEQLPELSGCMFLPGDQPLLRRETVEAMTERFCQERLYPAEWQKETEREIFRLGAVAENDPAPLVGSPVLFGSSFFPELLTLPENKGGNVLLKKYPAQVRTVYIADSAELLDADTPEVLQQLEALARQKS</sequence>
<dbReference type="InterPro" id="IPR029044">
    <property type="entry name" value="Nucleotide-diphossugar_trans"/>
</dbReference>
<dbReference type="SUPFAM" id="SSF53448">
    <property type="entry name" value="Nucleotide-diphospho-sugar transferases"/>
    <property type="match status" value="1"/>
</dbReference>
<dbReference type="AlphaFoldDB" id="A0A367GAU0"/>
<dbReference type="Proteomes" id="UP000252378">
    <property type="component" value="Unassembled WGS sequence"/>
</dbReference>
<feature type="domain" description="MobA-like NTP transferase" evidence="1">
    <location>
        <begin position="17"/>
        <end position="192"/>
    </location>
</feature>
<comment type="caution">
    <text evidence="2">The sequence shown here is derived from an EMBL/GenBank/DDBJ whole genome shotgun (WGS) entry which is preliminary data.</text>
</comment>
<evidence type="ECO:0000313" key="2">
    <source>
        <dbReference type="EMBL" id="RCH47846.1"/>
    </source>
</evidence>
<organism evidence="2 3">
    <name type="scientific">Faecalibacterium prausnitzii</name>
    <dbReference type="NCBI Taxonomy" id="853"/>
    <lineage>
        <taxon>Bacteria</taxon>
        <taxon>Bacillati</taxon>
        <taxon>Bacillota</taxon>
        <taxon>Clostridia</taxon>
        <taxon>Eubacteriales</taxon>
        <taxon>Oscillospiraceae</taxon>
        <taxon>Faecalibacterium</taxon>
    </lineage>
</organism>
<dbReference type="PANTHER" id="PTHR43777:SF1">
    <property type="entry name" value="MOLYBDENUM COFACTOR CYTIDYLYLTRANSFERASE"/>
    <property type="match status" value="1"/>
</dbReference>
<dbReference type="InterPro" id="IPR025877">
    <property type="entry name" value="MobA-like_NTP_Trfase"/>
</dbReference>
<gene>
    <name evidence="2" type="ORF">C7J97_02225</name>
</gene>
<reference evidence="2 3" key="1">
    <citation type="submission" date="2018-03" db="EMBL/GenBank/DDBJ databases">
        <title>Complete genome sequencing of Faecalibacterium prausnitzii strains isolated from the human gut.</title>
        <authorList>
            <person name="Fitzgerald B.C."/>
            <person name="Shkoporov A.N."/>
            <person name="Ross P.R."/>
            <person name="Hill C."/>
        </authorList>
    </citation>
    <scope>NUCLEOTIDE SEQUENCE [LARGE SCALE GENOMIC DNA]</scope>
    <source>
        <strain evidence="2 3">ATCC 27768</strain>
    </source>
</reference>
<keyword evidence="2" id="KW-0808">Transferase</keyword>
<protein>
    <submittedName>
        <fullName evidence="2">Nucleotidyltransferase family protein</fullName>
    </submittedName>
</protein>
<evidence type="ECO:0000313" key="3">
    <source>
        <dbReference type="Proteomes" id="UP000252378"/>
    </source>
</evidence>
<evidence type="ECO:0000259" key="1">
    <source>
        <dbReference type="Pfam" id="PF12804"/>
    </source>
</evidence>
<name>A0A367GAU0_9FIRM</name>
<dbReference type="PANTHER" id="PTHR43777">
    <property type="entry name" value="MOLYBDENUM COFACTOR CYTIDYLYLTRANSFERASE"/>
    <property type="match status" value="1"/>
</dbReference>
<dbReference type="GO" id="GO:0016779">
    <property type="term" value="F:nucleotidyltransferase activity"/>
    <property type="evidence" value="ECO:0007669"/>
    <property type="project" value="UniProtKB-ARBA"/>
</dbReference>
<dbReference type="Pfam" id="PF12804">
    <property type="entry name" value="NTP_transf_3"/>
    <property type="match status" value="1"/>
</dbReference>
<dbReference type="CDD" id="cd04182">
    <property type="entry name" value="GT_2_like_f"/>
    <property type="match status" value="1"/>
</dbReference>
<accession>A0A367GAU0</accession>
<proteinExistence type="predicted"/>
<dbReference type="Gene3D" id="3.90.550.10">
    <property type="entry name" value="Spore Coat Polysaccharide Biosynthesis Protein SpsA, Chain A"/>
    <property type="match status" value="1"/>
</dbReference>
<dbReference type="EMBL" id="PXUP01000002">
    <property type="protein sequence ID" value="RCH47846.1"/>
    <property type="molecule type" value="Genomic_DNA"/>
</dbReference>